<evidence type="ECO:0000313" key="3">
    <source>
        <dbReference type="Proteomes" id="UP001233172"/>
    </source>
</evidence>
<organism evidence="2 3">
    <name type="scientific">Biomphalaria pfeifferi</name>
    <name type="common">Bloodfluke planorb</name>
    <name type="synonym">Freshwater snail</name>
    <dbReference type="NCBI Taxonomy" id="112525"/>
    <lineage>
        <taxon>Eukaryota</taxon>
        <taxon>Metazoa</taxon>
        <taxon>Spiralia</taxon>
        <taxon>Lophotrochozoa</taxon>
        <taxon>Mollusca</taxon>
        <taxon>Gastropoda</taxon>
        <taxon>Heterobranchia</taxon>
        <taxon>Euthyneura</taxon>
        <taxon>Panpulmonata</taxon>
        <taxon>Hygrophila</taxon>
        <taxon>Lymnaeoidea</taxon>
        <taxon>Planorbidae</taxon>
        <taxon>Biomphalaria</taxon>
    </lineage>
</organism>
<dbReference type="AlphaFoldDB" id="A0AAD8C351"/>
<name>A0AAD8C351_BIOPF</name>
<dbReference type="EMBL" id="JASAOG010000013">
    <property type="protein sequence ID" value="KAK0065428.1"/>
    <property type="molecule type" value="Genomic_DNA"/>
</dbReference>
<sequence>MPWTFHSHLTLALTISSRIENMAALSRLKEKDGNCPRTDNRLQQDKRGEYNGACEFTVTEIEREKIYRERGESKKRERGESKKREQEERARRESKKREKEERARRESKKREKEERARREREERARRESKKREQEERARRERKKREKEEKKSPILCL</sequence>
<feature type="compositionally biased region" description="Basic and acidic residues" evidence="1">
    <location>
        <begin position="145"/>
        <end position="156"/>
    </location>
</feature>
<comment type="caution">
    <text evidence="2">The sequence shown here is derived from an EMBL/GenBank/DDBJ whole genome shotgun (WGS) entry which is preliminary data.</text>
</comment>
<reference evidence="2" key="2">
    <citation type="submission" date="2023-04" db="EMBL/GenBank/DDBJ databases">
        <authorList>
            <person name="Bu L."/>
            <person name="Lu L."/>
            <person name="Laidemitt M.R."/>
            <person name="Zhang S.M."/>
            <person name="Mutuku M."/>
            <person name="Mkoji G."/>
            <person name="Steinauer M."/>
            <person name="Loker E.S."/>
        </authorList>
    </citation>
    <scope>NUCLEOTIDE SEQUENCE</scope>
    <source>
        <strain evidence="2">KasaAsao</strain>
        <tissue evidence="2">Whole Snail</tissue>
    </source>
</reference>
<feature type="compositionally biased region" description="Basic and acidic residues" evidence="1">
    <location>
        <begin position="65"/>
        <end position="138"/>
    </location>
</feature>
<keyword evidence="3" id="KW-1185">Reference proteome</keyword>
<feature type="region of interest" description="Disordered" evidence="1">
    <location>
        <begin position="65"/>
        <end position="156"/>
    </location>
</feature>
<protein>
    <submittedName>
        <fullName evidence="2">Uncharacterized protein</fullName>
    </submittedName>
</protein>
<feature type="compositionally biased region" description="Basic and acidic residues" evidence="1">
    <location>
        <begin position="30"/>
        <end position="49"/>
    </location>
</feature>
<dbReference type="Proteomes" id="UP001233172">
    <property type="component" value="Unassembled WGS sequence"/>
</dbReference>
<evidence type="ECO:0000256" key="1">
    <source>
        <dbReference type="SAM" id="MobiDB-lite"/>
    </source>
</evidence>
<accession>A0AAD8C351</accession>
<reference evidence="2" key="1">
    <citation type="journal article" date="2023" name="PLoS Negl. Trop. Dis.">
        <title>A genome sequence for Biomphalaria pfeifferi, the major vector snail for the human-infecting parasite Schistosoma mansoni.</title>
        <authorList>
            <person name="Bu L."/>
            <person name="Lu L."/>
            <person name="Laidemitt M.R."/>
            <person name="Zhang S.M."/>
            <person name="Mutuku M."/>
            <person name="Mkoji G."/>
            <person name="Steinauer M."/>
            <person name="Loker E.S."/>
        </authorList>
    </citation>
    <scope>NUCLEOTIDE SEQUENCE</scope>
    <source>
        <strain evidence="2">KasaAsao</strain>
    </source>
</reference>
<evidence type="ECO:0000313" key="2">
    <source>
        <dbReference type="EMBL" id="KAK0065428.1"/>
    </source>
</evidence>
<feature type="region of interest" description="Disordered" evidence="1">
    <location>
        <begin position="30"/>
        <end position="52"/>
    </location>
</feature>
<proteinExistence type="predicted"/>
<gene>
    <name evidence="2" type="ORF">Bpfe_004861</name>
</gene>